<evidence type="ECO:0000313" key="3">
    <source>
        <dbReference type="Proteomes" id="UP001620295"/>
    </source>
</evidence>
<comment type="caution">
    <text evidence="2">The sequence shown here is derived from an EMBL/GenBank/DDBJ whole genome shotgun (WGS) entry which is preliminary data.</text>
</comment>
<protein>
    <submittedName>
        <fullName evidence="2">ATP-grasp ribosomal peptide maturase</fullName>
    </submittedName>
</protein>
<feature type="domain" description="MvdD-like pre-ATP grasp" evidence="1">
    <location>
        <begin position="2"/>
        <end position="117"/>
    </location>
</feature>
<reference evidence="2 3" key="1">
    <citation type="submission" date="2024-11" db="EMBL/GenBank/DDBJ databases">
        <title>The Natural Products Discovery Center: Release of the First 8490 Sequenced Strains for Exploring Actinobacteria Biosynthetic Diversity.</title>
        <authorList>
            <person name="Kalkreuter E."/>
            <person name="Kautsar S.A."/>
            <person name="Yang D."/>
            <person name="Bader C.D."/>
            <person name="Teijaro C.N."/>
            <person name="Fluegel L."/>
            <person name="Davis C.M."/>
            <person name="Simpson J.R."/>
            <person name="Lauterbach L."/>
            <person name="Steele A.D."/>
            <person name="Gui C."/>
            <person name="Meng S."/>
            <person name="Li G."/>
            <person name="Viehrig K."/>
            <person name="Ye F."/>
            <person name="Su P."/>
            <person name="Kiefer A.F."/>
            <person name="Nichols A."/>
            <person name="Cepeda A.J."/>
            <person name="Yan W."/>
            <person name="Fan B."/>
            <person name="Jiang Y."/>
            <person name="Adhikari A."/>
            <person name="Zheng C.-J."/>
            <person name="Schuster L."/>
            <person name="Cowan T.M."/>
            <person name="Smanski M.J."/>
            <person name="Chevrette M.G."/>
            <person name="De Carvalho L.P.S."/>
            <person name="Shen B."/>
        </authorList>
    </citation>
    <scope>NUCLEOTIDE SEQUENCE [LARGE SCALE GENOMIC DNA]</scope>
    <source>
        <strain evidence="2 3">NPDC020863</strain>
    </source>
</reference>
<organism evidence="2 3">
    <name type="scientific">Streptomyces milbemycinicus</name>
    <dbReference type="NCBI Taxonomy" id="476552"/>
    <lineage>
        <taxon>Bacteria</taxon>
        <taxon>Bacillati</taxon>
        <taxon>Actinomycetota</taxon>
        <taxon>Actinomycetes</taxon>
        <taxon>Kitasatosporales</taxon>
        <taxon>Streptomycetaceae</taxon>
        <taxon>Streptomyces</taxon>
    </lineage>
</organism>
<accession>A0ABW8LHZ2</accession>
<sequence>MTVLVLTRPDDSTADLVVAELNERSVRVHRLDPGDFPENLTVSARIGEGLTSWQGVLRGQHRDVSLSDIRSVYYRRPGAPRLHPDMSEQDARWAQAEAQAGFSGMTYSLPCLWVNHPNRNALATYPPVALAAAARGGLAVPRTLITNDPDRAREFVSALPGQVAAYKALGTTHPSDQDDRPQALWTTQVRPGEIDESVRRTAHQFQEWVDKAYEVRLTAVAHSLFAAEIHAGSDAACIDFRTDYDSLTFKPCQVPERIAGGVHMLMYTFGLQYVALDFLVNPQGHWYLVDVNPNGQWGFIPDLRAPITRALADLLERAHT</sequence>
<evidence type="ECO:0000259" key="1">
    <source>
        <dbReference type="Pfam" id="PF21068"/>
    </source>
</evidence>
<dbReference type="SUPFAM" id="SSF56059">
    <property type="entry name" value="Glutathione synthetase ATP-binding domain-like"/>
    <property type="match status" value="1"/>
</dbReference>
<proteinExistence type="predicted"/>
<dbReference type="RefSeq" id="WP_358702388.1">
    <property type="nucleotide sequence ID" value="NZ_JBFACG010000005.1"/>
</dbReference>
<evidence type="ECO:0000313" key="2">
    <source>
        <dbReference type="EMBL" id="MFK4265535.1"/>
    </source>
</evidence>
<dbReference type="Gene3D" id="3.30.470.20">
    <property type="entry name" value="ATP-grasp fold, B domain"/>
    <property type="match status" value="1"/>
</dbReference>
<dbReference type="Pfam" id="PF21068">
    <property type="entry name" value="ATPgraspMvdD"/>
    <property type="match status" value="1"/>
</dbReference>
<gene>
    <name evidence="2" type="primary">tgmB</name>
    <name evidence="2" type="ORF">ACI2L5_11395</name>
</gene>
<dbReference type="InterPro" id="IPR048936">
    <property type="entry name" value="MvdD-like_ATPgrasp"/>
</dbReference>
<dbReference type="InterPro" id="IPR026449">
    <property type="entry name" value="GRASP_SAV_5884"/>
</dbReference>
<name>A0ABW8LHZ2_9ACTN</name>
<dbReference type="Proteomes" id="UP001620295">
    <property type="component" value="Unassembled WGS sequence"/>
</dbReference>
<keyword evidence="3" id="KW-1185">Reference proteome</keyword>
<dbReference type="EMBL" id="JBJDQH010000003">
    <property type="protein sequence ID" value="MFK4265535.1"/>
    <property type="molecule type" value="Genomic_DNA"/>
</dbReference>
<dbReference type="NCBIfam" id="TIGR04187">
    <property type="entry name" value="GRASP_SAV_5884"/>
    <property type="match status" value="1"/>
</dbReference>